<evidence type="ECO:0000256" key="8">
    <source>
        <dbReference type="ARBA" id="ARBA00023034"/>
    </source>
</evidence>
<evidence type="ECO:0000313" key="12">
    <source>
        <dbReference type="Proteomes" id="UP000007875"/>
    </source>
</evidence>
<sequence>TYLKQPWYLFKHRCWHKFCTGNSNVSWNMVIMVKSSANSFIRRDVLRRSWASLFYVEGGNVSVVFVVGKSVARKTERRLVEEQAKYGDILQFNGPDDYRNIALKTLAGMEWASVYLPEKFLYSSMDDDFMVDMLKFSKAIRTGFDNMTKKNWFEYPLICMFRMGVDEKPVREKGGLYQKWYIDESLFKWPVFPRYCHGGMYSTSMRIVQQLLEASYTVEPLYLDDVWITGILRQKIGMPDPMVLVPDSTVAVHYSGYTQSPTHNINAFVEAWKDSIDSMENANVCQCLR</sequence>
<dbReference type="Proteomes" id="UP000007875">
    <property type="component" value="Unassembled WGS sequence"/>
</dbReference>
<dbReference type="STRING" id="51511.ENSCSAVP00000008280"/>
<evidence type="ECO:0000313" key="11">
    <source>
        <dbReference type="Ensembl" id="ENSCSAVP00000008280.1"/>
    </source>
</evidence>
<keyword evidence="7" id="KW-1133">Transmembrane helix</keyword>
<accession>H2YSH0</accession>
<protein>
    <recommendedName>
        <fullName evidence="10">Hexosyltransferase</fullName>
        <ecNumber evidence="10">2.4.1.-</ecNumber>
    </recommendedName>
</protein>
<dbReference type="GO" id="GO:0006493">
    <property type="term" value="P:protein O-linked glycosylation"/>
    <property type="evidence" value="ECO:0007669"/>
    <property type="project" value="TreeGrafter"/>
</dbReference>
<evidence type="ECO:0000256" key="10">
    <source>
        <dbReference type="RuleBase" id="RU363063"/>
    </source>
</evidence>
<dbReference type="GO" id="GO:0016758">
    <property type="term" value="F:hexosyltransferase activity"/>
    <property type="evidence" value="ECO:0007669"/>
    <property type="project" value="InterPro"/>
</dbReference>
<dbReference type="EC" id="2.4.1.-" evidence="10"/>
<keyword evidence="12" id="KW-1185">Reference proteome</keyword>
<keyword evidence="6" id="KW-0735">Signal-anchor</keyword>
<reference evidence="11" key="3">
    <citation type="submission" date="2025-09" db="UniProtKB">
        <authorList>
            <consortium name="Ensembl"/>
        </authorList>
    </citation>
    <scope>IDENTIFICATION</scope>
</reference>
<evidence type="ECO:0000256" key="7">
    <source>
        <dbReference type="ARBA" id="ARBA00022989"/>
    </source>
</evidence>
<dbReference type="InParanoid" id="H2YSH0"/>
<proteinExistence type="inferred from homology"/>
<dbReference type="PANTHER" id="PTHR11214">
    <property type="entry name" value="BETA-1,3-N-ACETYLGLUCOSAMINYLTRANSFERASE"/>
    <property type="match status" value="1"/>
</dbReference>
<name>H2YSH0_CIOSA</name>
<evidence type="ECO:0000256" key="2">
    <source>
        <dbReference type="ARBA" id="ARBA00008661"/>
    </source>
</evidence>
<dbReference type="PANTHER" id="PTHR11214:SF283">
    <property type="entry name" value="N-ACETYLLACTOSAMINIDE BETA-1,3-N-ACETYLGLUCOSAMINYLTRANSFERASE 4-LIKE"/>
    <property type="match status" value="1"/>
</dbReference>
<dbReference type="Pfam" id="PF01762">
    <property type="entry name" value="Galactosyl_T"/>
    <property type="match status" value="1"/>
</dbReference>
<evidence type="ECO:0000256" key="3">
    <source>
        <dbReference type="ARBA" id="ARBA00022676"/>
    </source>
</evidence>
<dbReference type="GO" id="GO:0000139">
    <property type="term" value="C:Golgi membrane"/>
    <property type="evidence" value="ECO:0007669"/>
    <property type="project" value="UniProtKB-SubCell"/>
</dbReference>
<evidence type="ECO:0000256" key="6">
    <source>
        <dbReference type="ARBA" id="ARBA00022968"/>
    </source>
</evidence>
<dbReference type="HOGENOM" id="CLU_036849_4_0_1"/>
<evidence type="ECO:0000256" key="4">
    <source>
        <dbReference type="ARBA" id="ARBA00022679"/>
    </source>
</evidence>
<evidence type="ECO:0000256" key="1">
    <source>
        <dbReference type="ARBA" id="ARBA00004323"/>
    </source>
</evidence>
<keyword evidence="4" id="KW-0808">Transferase</keyword>
<dbReference type="AlphaFoldDB" id="H2YSH0"/>
<dbReference type="InterPro" id="IPR002659">
    <property type="entry name" value="Glyco_trans_31"/>
</dbReference>
<keyword evidence="8 10" id="KW-0333">Golgi apparatus</keyword>
<organism evidence="11 12">
    <name type="scientific">Ciona savignyi</name>
    <name type="common">Pacific transparent sea squirt</name>
    <dbReference type="NCBI Taxonomy" id="51511"/>
    <lineage>
        <taxon>Eukaryota</taxon>
        <taxon>Metazoa</taxon>
        <taxon>Chordata</taxon>
        <taxon>Tunicata</taxon>
        <taxon>Ascidiacea</taxon>
        <taxon>Phlebobranchia</taxon>
        <taxon>Cionidae</taxon>
        <taxon>Ciona</taxon>
    </lineage>
</organism>
<evidence type="ECO:0000256" key="5">
    <source>
        <dbReference type="ARBA" id="ARBA00022692"/>
    </source>
</evidence>
<dbReference type="eggNOG" id="KOG2287">
    <property type="taxonomic scope" value="Eukaryota"/>
</dbReference>
<evidence type="ECO:0000256" key="9">
    <source>
        <dbReference type="ARBA" id="ARBA00023136"/>
    </source>
</evidence>
<comment type="similarity">
    <text evidence="2 10">Belongs to the glycosyltransferase 31 family.</text>
</comment>
<dbReference type="OMA" id="HYSGYTQ"/>
<keyword evidence="5" id="KW-0812">Transmembrane</keyword>
<dbReference type="GeneTree" id="ENSGT00940000163442"/>
<comment type="subcellular location">
    <subcellularLocation>
        <location evidence="1 10">Golgi apparatus membrane</location>
        <topology evidence="1 10">Single-pass type II membrane protein</topology>
    </subcellularLocation>
</comment>
<reference evidence="12" key="1">
    <citation type="submission" date="2003-08" db="EMBL/GenBank/DDBJ databases">
        <authorList>
            <person name="Birren B."/>
            <person name="Nusbaum C."/>
            <person name="Abebe A."/>
            <person name="Abouelleil A."/>
            <person name="Adekoya E."/>
            <person name="Ait-zahra M."/>
            <person name="Allen N."/>
            <person name="Allen T."/>
            <person name="An P."/>
            <person name="Anderson M."/>
            <person name="Anderson S."/>
            <person name="Arachchi H."/>
            <person name="Armbruster J."/>
            <person name="Bachantsang P."/>
            <person name="Baldwin J."/>
            <person name="Barry A."/>
            <person name="Bayul T."/>
            <person name="Blitshsteyn B."/>
            <person name="Bloom T."/>
            <person name="Blye J."/>
            <person name="Boguslavskiy L."/>
            <person name="Borowsky M."/>
            <person name="Boukhgalter B."/>
            <person name="Brunache A."/>
            <person name="Butler J."/>
            <person name="Calixte N."/>
            <person name="Calvo S."/>
            <person name="Camarata J."/>
            <person name="Campo K."/>
            <person name="Chang J."/>
            <person name="Cheshatsang Y."/>
            <person name="Citroen M."/>
            <person name="Collymore A."/>
            <person name="Considine T."/>
            <person name="Cook A."/>
            <person name="Cooke P."/>
            <person name="Corum B."/>
            <person name="Cuomo C."/>
            <person name="David R."/>
            <person name="Dawoe T."/>
            <person name="Degray S."/>
            <person name="Dodge S."/>
            <person name="Dooley K."/>
            <person name="Dorje P."/>
            <person name="Dorjee K."/>
            <person name="Dorris L."/>
            <person name="Duffey N."/>
            <person name="Dupes A."/>
            <person name="Elkins T."/>
            <person name="Engels R."/>
            <person name="Erickson J."/>
            <person name="Farina A."/>
            <person name="Faro S."/>
            <person name="Ferreira P."/>
            <person name="Fischer H."/>
            <person name="Fitzgerald M."/>
            <person name="Foley K."/>
            <person name="Gage D."/>
            <person name="Galagan J."/>
            <person name="Gearin G."/>
            <person name="Gnerre S."/>
            <person name="Gnirke A."/>
            <person name="Goyette A."/>
            <person name="Graham J."/>
            <person name="Grandbois E."/>
            <person name="Gyaltsen K."/>
            <person name="Hafez N."/>
            <person name="Hagopian D."/>
            <person name="Hagos B."/>
            <person name="Hall J."/>
            <person name="Hatcher B."/>
            <person name="Heller A."/>
            <person name="Higgins H."/>
            <person name="Honan T."/>
            <person name="Horn A."/>
            <person name="Houde N."/>
            <person name="Hughes L."/>
            <person name="Hulme W."/>
            <person name="Husby E."/>
            <person name="Iliev I."/>
            <person name="Jaffe D."/>
            <person name="Jones C."/>
            <person name="Kamal M."/>
            <person name="Kamat A."/>
            <person name="Kamvysselis M."/>
            <person name="Karlsson E."/>
            <person name="Kells C."/>
            <person name="Kieu A."/>
            <person name="Kisner P."/>
            <person name="Kodira C."/>
            <person name="Kulbokas E."/>
            <person name="Labutti K."/>
            <person name="Lama D."/>
            <person name="Landers T."/>
            <person name="Leger J."/>
            <person name="Levine S."/>
            <person name="Lewis D."/>
            <person name="Lewis T."/>
            <person name="Lindblad-toh K."/>
            <person name="Liu X."/>
            <person name="Lokyitsang T."/>
            <person name="Lokyitsang Y."/>
            <person name="Lucien O."/>
            <person name="Lui A."/>
            <person name="Ma L.J."/>
            <person name="Mabbitt R."/>
            <person name="Macdonald J."/>
            <person name="Maclean C."/>
            <person name="Major J."/>
            <person name="Manning J."/>
            <person name="Marabella R."/>
            <person name="Maru K."/>
            <person name="Matthews C."/>
            <person name="Mauceli E."/>
            <person name="Mccarthy M."/>
            <person name="Mcdonough S."/>
            <person name="Mcghee T."/>
            <person name="Meldrim J."/>
            <person name="Meneus L."/>
            <person name="Mesirov J."/>
            <person name="Mihalev A."/>
            <person name="Mihova T."/>
            <person name="Mikkelsen T."/>
            <person name="Mlenga V."/>
            <person name="Moru K."/>
            <person name="Mozes J."/>
            <person name="Mulrain L."/>
            <person name="Munson G."/>
            <person name="Naylor J."/>
            <person name="Newes C."/>
            <person name="Nguyen C."/>
            <person name="Nguyen N."/>
            <person name="Nguyen T."/>
            <person name="Nicol R."/>
            <person name="Nielsen C."/>
            <person name="Nizzari M."/>
            <person name="Norbu C."/>
            <person name="Norbu N."/>
            <person name="O'donnell P."/>
            <person name="Okoawo O."/>
            <person name="O'leary S."/>
            <person name="Omotosho B."/>
            <person name="O'neill K."/>
            <person name="Osman S."/>
            <person name="Parker S."/>
            <person name="Perrin D."/>
            <person name="Phunkhang P."/>
            <person name="Piqani B."/>
            <person name="Purcell S."/>
            <person name="Rachupka T."/>
            <person name="Ramasamy U."/>
            <person name="Rameau R."/>
            <person name="Ray V."/>
            <person name="Raymond C."/>
            <person name="Retta R."/>
            <person name="Richardson S."/>
            <person name="Rise C."/>
            <person name="Rodriguez J."/>
            <person name="Rogers J."/>
            <person name="Rogov P."/>
            <person name="Rutman M."/>
            <person name="Schupbach R."/>
            <person name="Seaman C."/>
            <person name="Settipalli S."/>
            <person name="Sharpe T."/>
            <person name="Sheridan J."/>
            <person name="Sherpa N."/>
            <person name="Shi J."/>
            <person name="Smirnov S."/>
            <person name="Smith C."/>
            <person name="Sougnez C."/>
            <person name="Spencer B."/>
            <person name="Stalker J."/>
            <person name="Stange-thomann N."/>
            <person name="Stavropoulos S."/>
            <person name="Stetson K."/>
            <person name="Stone C."/>
            <person name="Stone S."/>
            <person name="Stubbs M."/>
            <person name="Talamas J."/>
            <person name="Tchuinga P."/>
            <person name="Tenzing P."/>
            <person name="Tesfaye S."/>
            <person name="Theodore J."/>
            <person name="Thoulutsang Y."/>
            <person name="Topham K."/>
            <person name="Towey S."/>
            <person name="Tsamla T."/>
            <person name="Tsomo N."/>
            <person name="Vallee D."/>
            <person name="Vassiliev H."/>
            <person name="Venkataraman V."/>
            <person name="Vinson J."/>
            <person name="Vo A."/>
            <person name="Wade C."/>
            <person name="Wang S."/>
            <person name="Wangchuk T."/>
            <person name="Wangdi T."/>
            <person name="Whittaker C."/>
            <person name="Wilkinson J."/>
            <person name="Wu Y."/>
            <person name="Wyman D."/>
            <person name="Yadav S."/>
            <person name="Yang S."/>
            <person name="Yang X."/>
            <person name="Yeager S."/>
            <person name="Yee E."/>
            <person name="Young G."/>
            <person name="Zainoun J."/>
            <person name="Zembeck L."/>
            <person name="Zimmer A."/>
            <person name="Zody M."/>
            <person name="Lander E."/>
        </authorList>
    </citation>
    <scope>NUCLEOTIDE SEQUENCE [LARGE SCALE GENOMIC DNA]</scope>
</reference>
<keyword evidence="9" id="KW-0472">Membrane</keyword>
<reference evidence="11" key="2">
    <citation type="submission" date="2025-08" db="UniProtKB">
        <authorList>
            <consortium name="Ensembl"/>
        </authorList>
    </citation>
    <scope>IDENTIFICATION</scope>
</reference>
<keyword evidence="3 10" id="KW-0328">Glycosyltransferase</keyword>
<dbReference type="Ensembl" id="ENSCSAVT00000008388.1">
    <property type="protein sequence ID" value="ENSCSAVP00000008280.1"/>
    <property type="gene ID" value="ENSCSAVG00000004928.1"/>
</dbReference>